<evidence type="ECO:0000313" key="1">
    <source>
        <dbReference type="EMBL" id="ALG14776.1"/>
    </source>
</evidence>
<dbReference type="KEGG" id="kphy:AOZ06_14065"/>
<organism evidence="1 2">
    <name type="scientific">Kibdelosporangium phytohabitans</name>
    <dbReference type="NCBI Taxonomy" id="860235"/>
    <lineage>
        <taxon>Bacteria</taxon>
        <taxon>Bacillati</taxon>
        <taxon>Actinomycetota</taxon>
        <taxon>Actinomycetes</taxon>
        <taxon>Pseudonocardiales</taxon>
        <taxon>Pseudonocardiaceae</taxon>
        <taxon>Kibdelosporangium</taxon>
    </lineage>
</organism>
<dbReference type="AlphaFoldDB" id="A0A0N9I8W4"/>
<dbReference type="STRING" id="860235.AOZ06_14065"/>
<dbReference type="Gene3D" id="3.40.190.10">
    <property type="entry name" value="Periplasmic binding protein-like II"/>
    <property type="match status" value="2"/>
</dbReference>
<dbReference type="PROSITE" id="PS51257">
    <property type="entry name" value="PROKAR_LIPOPROTEIN"/>
    <property type="match status" value="1"/>
</dbReference>
<dbReference type="PANTHER" id="PTHR42941:SF1">
    <property type="entry name" value="SLL1037 PROTEIN"/>
    <property type="match status" value="1"/>
</dbReference>
<dbReference type="SUPFAM" id="SSF53850">
    <property type="entry name" value="Periplasmic binding protein-like II"/>
    <property type="match status" value="1"/>
</dbReference>
<dbReference type="PANTHER" id="PTHR42941">
    <property type="entry name" value="SLL1037 PROTEIN"/>
    <property type="match status" value="1"/>
</dbReference>
<dbReference type="InterPro" id="IPR011852">
    <property type="entry name" value="TRAP_TAXI"/>
</dbReference>
<keyword evidence="2" id="KW-1185">Reference proteome</keyword>
<proteinExistence type="predicted"/>
<evidence type="ECO:0008006" key="3">
    <source>
        <dbReference type="Google" id="ProtNLM"/>
    </source>
</evidence>
<dbReference type="EMBL" id="CP012752">
    <property type="protein sequence ID" value="ALG14776.1"/>
    <property type="molecule type" value="Genomic_DNA"/>
</dbReference>
<dbReference type="OrthoDB" id="5582316at2"/>
<reference evidence="1 2" key="1">
    <citation type="submission" date="2015-07" db="EMBL/GenBank/DDBJ databases">
        <title>Genome sequencing of Kibdelosporangium phytohabitans.</title>
        <authorList>
            <person name="Qin S."/>
            <person name="Xing K."/>
        </authorList>
    </citation>
    <scope>NUCLEOTIDE SEQUENCE [LARGE SCALE GENOMIC DNA]</scope>
    <source>
        <strain evidence="1 2">KLBMP1111</strain>
    </source>
</reference>
<dbReference type="Pfam" id="PF16868">
    <property type="entry name" value="NMT1_3"/>
    <property type="match status" value="1"/>
</dbReference>
<name>A0A0N9I8W4_9PSEU</name>
<protein>
    <recommendedName>
        <fullName evidence="3">C4-dicarboxylate ABC transporter substrate-binding protein</fullName>
    </recommendedName>
</protein>
<gene>
    <name evidence="1" type="ORF">AOZ06_14065</name>
</gene>
<sequence>MVSVSRKLITLLAVLLVLTGCTSVTGDLKLTIATGFPGGVYNKLGNALATEWARQMGMPRPTVLPSEGSPDNINRLTNGQADIAFSAADAASDSRNERFSALARVYDDYLHIVVRADDPIRTIGDLTGKRVAIGAANSGVKKIADRVLDITGVVAERRELGLQASADALRNRQIDAFFWSGGLPTDEIAQLSKGERIRLLDMNELMSTIRKRFRYYGTATIPLSMYGLANTVPVTTLTVPNLLMVTDRLSTDAAKALTQGIFVAQKELAAATRAANSIDIRSAVETQPVPLHPGAREFYRDEKNI</sequence>
<dbReference type="Proteomes" id="UP000063699">
    <property type="component" value="Chromosome"/>
</dbReference>
<evidence type="ECO:0000313" key="2">
    <source>
        <dbReference type="Proteomes" id="UP000063699"/>
    </source>
</evidence>
<dbReference type="NCBIfam" id="TIGR02122">
    <property type="entry name" value="TRAP_TAXI"/>
    <property type="match status" value="1"/>
</dbReference>
<accession>A0A0N9I8W4</accession>